<dbReference type="InterPro" id="IPR038118">
    <property type="entry name" value="BOFC_N_sf"/>
</dbReference>
<dbReference type="Gene3D" id="3.10.20.420">
    <property type="entry name" value="Bypass-of-forespore C, N-terminal domain"/>
    <property type="match status" value="1"/>
</dbReference>
<evidence type="ECO:0000313" key="5">
    <source>
        <dbReference type="Proteomes" id="UP000199300"/>
    </source>
</evidence>
<sequence>MKNLRYFYAINLCLLFFILIYSYVNQSGRSIEDEDSLTVAQLEQQAKYPEDLARIEVTIQQEYLDGRIESETIIDTITAMDDFWADYQDYQLIDQKVGQMVFREQIEDISPYIKEVGYFGLVGDHLAIFEGEPENNQAIEILYPINKGLITTDQLGSLKGGIKISSQAVYQETIAVFGSRGQSESVQAESDLE</sequence>
<dbReference type="InterPro" id="IPR038117">
    <property type="entry name" value="BofC_C_sf"/>
</dbReference>
<evidence type="ECO:0000259" key="3">
    <source>
        <dbReference type="Pfam" id="PF08977"/>
    </source>
</evidence>
<keyword evidence="1" id="KW-1133">Transmembrane helix</keyword>
<accession>A0A1H8P0M2</accession>
<dbReference type="Proteomes" id="UP000199300">
    <property type="component" value="Unassembled WGS sequence"/>
</dbReference>
<protein>
    <submittedName>
        <fullName evidence="4">Forespore regulator of the sigma-K checkpoint</fullName>
    </submittedName>
</protein>
<gene>
    <name evidence="4" type="ORF">SAMN04488134_106168</name>
</gene>
<dbReference type="AlphaFoldDB" id="A0A1H8P0M2"/>
<dbReference type="STRING" id="872970.SAMN04488134_106168"/>
<dbReference type="OrthoDB" id="2678751at2"/>
<dbReference type="Pfam" id="PF08977">
    <property type="entry name" value="BOFC_N"/>
    <property type="match status" value="1"/>
</dbReference>
<dbReference type="EMBL" id="FODJ01000006">
    <property type="protein sequence ID" value="SEO35422.1"/>
    <property type="molecule type" value="Genomic_DNA"/>
</dbReference>
<proteinExistence type="predicted"/>
<dbReference type="Pfam" id="PF08955">
    <property type="entry name" value="BofC_C"/>
    <property type="match status" value="1"/>
</dbReference>
<reference evidence="4 5" key="1">
    <citation type="submission" date="2016-10" db="EMBL/GenBank/DDBJ databases">
        <authorList>
            <person name="de Groot N.N."/>
        </authorList>
    </citation>
    <scope>NUCLEOTIDE SEQUENCE [LARGE SCALE GENOMIC DNA]</scope>
    <source>
        <strain evidence="4 5">CGMCC 1.10434</strain>
    </source>
</reference>
<dbReference type="Gene3D" id="3.30.70.1740">
    <property type="entry name" value="Bypass-of-forespore C, C-terminal domain"/>
    <property type="match status" value="1"/>
</dbReference>
<name>A0A1H8P0M2_9BACI</name>
<evidence type="ECO:0000256" key="1">
    <source>
        <dbReference type="SAM" id="Phobius"/>
    </source>
</evidence>
<feature type="domain" description="Bypass-of-forespore C N-terminal" evidence="3">
    <location>
        <begin position="55"/>
        <end position="105"/>
    </location>
</feature>
<dbReference type="InterPro" id="IPR015050">
    <property type="entry name" value="BofC_C"/>
</dbReference>
<evidence type="ECO:0000313" key="4">
    <source>
        <dbReference type="EMBL" id="SEO35422.1"/>
    </source>
</evidence>
<feature type="domain" description="Bypass of forespore C C-terminal" evidence="2">
    <location>
        <begin position="107"/>
        <end position="177"/>
    </location>
</feature>
<organism evidence="4 5">
    <name type="scientific">Amphibacillus marinus</name>
    <dbReference type="NCBI Taxonomy" id="872970"/>
    <lineage>
        <taxon>Bacteria</taxon>
        <taxon>Bacillati</taxon>
        <taxon>Bacillota</taxon>
        <taxon>Bacilli</taxon>
        <taxon>Bacillales</taxon>
        <taxon>Bacillaceae</taxon>
        <taxon>Amphibacillus</taxon>
    </lineage>
</organism>
<dbReference type="InterPro" id="IPR015071">
    <property type="entry name" value="BOFC_N"/>
</dbReference>
<evidence type="ECO:0000259" key="2">
    <source>
        <dbReference type="Pfam" id="PF08955"/>
    </source>
</evidence>
<dbReference type="RefSeq" id="WP_091497608.1">
    <property type="nucleotide sequence ID" value="NZ_FODJ01000006.1"/>
</dbReference>
<keyword evidence="5" id="KW-1185">Reference proteome</keyword>
<keyword evidence="1" id="KW-0472">Membrane</keyword>
<keyword evidence="1" id="KW-0812">Transmembrane</keyword>
<feature type="transmembrane region" description="Helical" evidence="1">
    <location>
        <begin position="6"/>
        <end position="24"/>
    </location>
</feature>